<evidence type="ECO:0000313" key="2">
    <source>
        <dbReference type="EMBL" id="TNV80765.1"/>
    </source>
</evidence>
<keyword evidence="1" id="KW-0812">Transmembrane</keyword>
<name>A0A8J8T3S8_HALGN</name>
<dbReference type="EMBL" id="RRYP01007065">
    <property type="protein sequence ID" value="TNV80765.1"/>
    <property type="molecule type" value="Genomic_DNA"/>
</dbReference>
<accession>A0A8J8T3S8</accession>
<feature type="transmembrane region" description="Helical" evidence="1">
    <location>
        <begin position="100"/>
        <end position="123"/>
    </location>
</feature>
<protein>
    <submittedName>
        <fullName evidence="2">Uncharacterized protein</fullName>
    </submittedName>
</protein>
<comment type="caution">
    <text evidence="2">The sequence shown here is derived from an EMBL/GenBank/DDBJ whole genome shotgun (WGS) entry which is preliminary data.</text>
</comment>
<reference evidence="2" key="1">
    <citation type="submission" date="2019-06" db="EMBL/GenBank/DDBJ databases">
        <authorList>
            <person name="Zheng W."/>
        </authorList>
    </citation>
    <scope>NUCLEOTIDE SEQUENCE</scope>
    <source>
        <strain evidence="2">QDHG01</strain>
    </source>
</reference>
<sequence>MYFAFSYSMLSFTLTDSLSYTRNCSFSCSNSFFCCCIEVMIWSVLSMSSTPTGFWVVDCVVWWVSCWRAWVSLDWSLPMLFLAVSSSKGMRCESWRFSMFIYSAHCCLILVIYFFSLSLHILFKSPSSQLINAGVKSLPFFSLNQCATLKASSGSHSSIKLFFYCFETTFPPESSTKPANSQYSLVPLNIERSLSLSCLSCSVMTVVFSGWQVCSKSSWHCLSSLCMMSLISMRLASSYSSTRFFSIYVSLSTRICEMTSSFMLFWVLREWHSLLRDSSLRSQAEASLLWRCIRDWCSTTKSSISCYNLSFQALSQAF</sequence>
<evidence type="ECO:0000256" key="1">
    <source>
        <dbReference type="SAM" id="Phobius"/>
    </source>
</evidence>
<keyword evidence="1" id="KW-1133">Transmembrane helix</keyword>
<dbReference type="AlphaFoldDB" id="A0A8J8T3S8"/>
<keyword evidence="1" id="KW-0472">Membrane</keyword>
<evidence type="ECO:0000313" key="3">
    <source>
        <dbReference type="Proteomes" id="UP000785679"/>
    </source>
</evidence>
<gene>
    <name evidence="2" type="ORF">FGO68_gene9291</name>
</gene>
<organism evidence="2 3">
    <name type="scientific">Halteria grandinella</name>
    <dbReference type="NCBI Taxonomy" id="5974"/>
    <lineage>
        <taxon>Eukaryota</taxon>
        <taxon>Sar</taxon>
        <taxon>Alveolata</taxon>
        <taxon>Ciliophora</taxon>
        <taxon>Intramacronucleata</taxon>
        <taxon>Spirotrichea</taxon>
        <taxon>Stichotrichia</taxon>
        <taxon>Sporadotrichida</taxon>
        <taxon>Halteriidae</taxon>
        <taxon>Halteria</taxon>
    </lineage>
</organism>
<dbReference type="Proteomes" id="UP000785679">
    <property type="component" value="Unassembled WGS sequence"/>
</dbReference>
<keyword evidence="3" id="KW-1185">Reference proteome</keyword>
<proteinExistence type="predicted"/>